<evidence type="ECO:0000313" key="2">
    <source>
        <dbReference type="Proteomes" id="UP000054217"/>
    </source>
</evidence>
<gene>
    <name evidence="1" type="ORF">M404DRAFT_1007441</name>
</gene>
<dbReference type="InParanoid" id="A0A0C3N353"/>
<sequence>MQEFEALKNMSKRNGFSATPLLDTFEVHPLGSDARVRFDSQLEKIDVPCVRVVRPGTLWDYREWKVRTKGAASGHVKVSVV</sequence>
<dbReference type="AlphaFoldDB" id="A0A0C3N353"/>
<feature type="non-terminal residue" evidence="1">
    <location>
        <position position="81"/>
    </location>
</feature>
<name>A0A0C3N353_PISTI</name>
<dbReference type="EMBL" id="KN832066">
    <property type="protein sequence ID" value="KIN95479.1"/>
    <property type="molecule type" value="Genomic_DNA"/>
</dbReference>
<protein>
    <submittedName>
        <fullName evidence="1">Uncharacterized protein</fullName>
    </submittedName>
</protein>
<accession>A0A0C3N353</accession>
<organism evidence="1 2">
    <name type="scientific">Pisolithus tinctorius Marx 270</name>
    <dbReference type="NCBI Taxonomy" id="870435"/>
    <lineage>
        <taxon>Eukaryota</taxon>
        <taxon>Fungi</taxon>
        <taxon>Dikarya</taxon>
        <taxon>Basidiomycota</taxon>
        <taxon>Agaricomycotina</taxon>
        <taxon>Agaricomycetes</taxon>
        <taxon>Agaricomycetidae</taxon>
        <taxon>Boletales</taxon>
        <taxon>Sclerodermatineae</taxon>
        <taxon>Pisolithaceae</taxon>
        <taxon>Pisolithus</taxon>
    </lineage>
</organism>
<dbReference type="HOGENOM" id="CLU_2580385_0_0_1"/>
<reference evidence="1 2" key="1">
    <citation type="submission" date="2014-04" db="EMBL/GenBank/DDBJ databases">
        <authorList>
            <consortium name="DOE Joint Genome Institute"/>
            <person name="Kuo A."/>
            <person name="Kohler A."/>
            <person name="Costa M.D."/>
            <person name="Nagy L.G."/>
            <person name="Floudas D."/>
            <person name="Copeland A."/>
            <person name="Barry K.W."/>
            <person name="Cichocki N."/>
            <person name="Veneault-Fourrey C."/>
            <person name="LaButti K."/>
            <person name="Lindquist E.A."/>
            <person name="Lipzen A."/>
            <person name="Lundell T."/>
            <person name="Morin E."/>
            <person name="Murat C."/>
            <person name="Sun H."/>
            <person name="Tunlid A."/>
            <person name="Henrissat B."/>
            <person name="Grigoriev I.V."/>
            <person name="Hibbett D.S."/>
            <person name="Martin F."/>
            <person name="Nordberg H.P."/>
            <person name="Cantor M.N."/>
            <person name="Hua S.X."/>
        </authorList>
    </citation>
    <scope>NUCLEOTIDE SEQUENCE [LARGE SCALE GENOMIC DNA]</scope>
    <source>
        <strain evidence="1 2">Marx 270</strain>
    </source>
</reference>
<keyword evidence="2" id="KW-1185">Reference proteome</keyword>
<reference evidence="2" key="2">
    <citation type="submission" date="2015-01" db="EMBL/GenBank/DDBJ databases">
        <title>Evolutionary Origins and Diversification of the Mycorrhizal Mutualists.</title>
        <authorList>
            <consortium name="DOE Joint Genome Institute"/>
            <consortium name="Mycorrhizal Genomics Consortium"/>
            <person name="Kohler A."/>
            <person name="Kuo A."/>
            <person name="Nagy L.G."/>
            <person name="Floudas D."/>
            <person name="Copeland A."/>
            <person name="Barry K.W."/>
            <person name="Cichocki N."/>
            <person name="Veneault-Fourrey C."/>
            <person name="LaButti K."/>
            <person name="Lindquist E.A."/>
            <person name="Lipzen A."/>
            <person name="Lundell T."/>
            <person name="Morin E."/>
            <person name="Murat C."/>
            <person name="Riley R."/>
            <person name="Ohm R."/>
            <person name="Sun H."/>
            <person name="Tunlid A."/>
            <person name="Henrissat B."/>
            <person name="Grigoriev I.V."/>
            <person name="Hibbett D.S."/>
            <person name="Martin F."/>
        </authorList>
    </citation>
    <scope>NUCLEOTIDE SEQUENCE [LARGE SCALE GENOMIC DNA]</scope>
    <source>
        <strain evidence="2">Marx 270</strain>
    </source>
</reference>
<proteinExistence type="predicted"/>
<evidence type="ECO:0000313" key="1">
    <source>
        <dbReference type="EMBL" id="KIN95479.1"/>
    </source>
</evidence>
<dbReference type="Proteomes" id="UP000054217">
    <property type="component" value="Unassembled WGS sequence"/>
</dbReference>
<feature type="non-terminal residue" evidence="1">
    <location>
        <position position="1"/>
    </location>
</feature>
<dbReference type="OrthoDB" id="10004661at2759"/>